<evidence type="ECO:0000256" key="1">
    <source>
        <dbReference type="SAM" id="MobiDB-lite"/>
    </source>
</evidence>
<dbReference type="EMBL" id="MU860438">
    <property type="protein sequence ID" value="KAK4233973.1"/>
    <property type="molecule type" value="Genomic_DNA"/>
</dbReference>
<gene>
    <name evidence="2" type="ORF">C8A03DRAFT_19048</name>
</gene>
<reference evidence="2" key="1">
    <citation type="journal article" date="2023" name="Mol. Phylogenet. Evol.">
        <title>Genome-scale phylogeny and comparative genomics of the fungal order Sordariales.</title>
        <authorList>
            <person name="Hensen N."/>
            <person name="Bonometti L."/>
            <person name="Westerberg I."/>
            <person name="Brannstrom I.O."/>
            <person name="Guillou S."/>
            <person name="Cros-Aarteil S."/>
            <person name="Calhoun S."/>
            <person name="Haridas S."/>
            <person name="Kuo A."/>
            <person name="Mondo S."/>
            <person name="Pangilinan J."/>
            <person name="Riley R."/>
            <person name="LaButti K."/>
            <person name="Andreopoulos B."/>
            <person name="Lipzen A."/>
            <person name="Chen C."/>
            <person name="Yan M."/>
            <person name="Daum C."/>
            <person name="Ng V."/>
            <person name="Clum A."/>
            <person name="Steindorff A."/>
            <person name="Ohm R.A."/>
            <person name="Martin F."/>
            <person name="Silar P."/>
            <person name="Natvig D.O."/>
            <person name="Lalanne C."/>
            <person name="Gautier V."/>
            <person name="Ament-Velasquez S.L."/>
            <person name="Kruys A."/>
            <person name="Hutchinson M.I."/>
            <person name="Powell A.J."/>
            <person name="Barry K."/>
            <person name="Miller A.N."/>
            <person name="Grigoriev I.V."/>
            <person name="Debuchy R."/>
            <person name="Gladieux P."/>
            <person name="Hiltunen Thoren M."/>
            <person name="Johannesson H."/>
        </authorList>
    </citation>
    <scope>NUCLEOTIDE SEQUENCE</scope>
    <source>
        <strain evidence="2">CBS 532.94</strain>
    </source>
</reference>
<comment type="caution">
    <text evidence="2">The sequence shown here is derived from an EMBL/GenBank/DDBJ whole genome shotgun (WGS) entry which is preliminary data.</text>
</comment>
<feature type="compositionally biased region" description="Basic and acidic residues" evidence="1">
    <location>
        <begin position="23"/>
        <end position="34"/>
    </location>
</feature>
<proteinExistence type="predicted"/>
<dbReference type="Proteomes" id="UP001303760">
    <property type="component" value="Unassembled WGS sequence"/>
</dbReference>
<accession>A0AAN7H7R3</accession>
<protein>
    <submittedName>
        <fullName evidence="2">Uncharacterized protein</fullName>
    </submittedName>
</protein>
<keyword evidence="3" id="KW-1185">Reference proteome</keyword>
<name>A0AAN7H7R3_9PEZI</name>
<evidence type="ECO:0000313" key="3">
    <source>
        <dbReference type="Proteomes" id="UP001303760"/>
    </source>
</evidence>
<evidence type="ECO:0000313" key="2">
    <source>
        <dbReference type="EMBL" id="KAK4233973.1"/>
    </source>
</evidence>
<dbReference type="AlphaFoldDB" id="A0AAN7H7R3"/>
<organism evidence="2 3">
    <name type="scientific">Achaetomium macrosporum</name>
    <dbReference type="NCBI Taxonomy" id="79813"/>
    <lineage>
        <taxon>Eukaryota</taxon>
        <taxon>Fungi</taxon>
        <taxon>Dikarya</taxon>
        <taxon>Ascomycota</taxon>
        <taxon>Pezizomycotina</taxon>
        <taxon>Sordariomycetes</taxon>
        <taxon>Sordariomycetidae</taxon>
        <taxon>Sordariales</taxon>
        <taxon>Chaetomiaceae</taxon>
        <taxon>Achaetomium</taxon>
    </lineage>
</organism>
<reference evidence="2" key="2">
    <citation type="submission" date="2023-05" db="EMBL/GenBank/DDBJ databases">
        <authorList>
            <consortium name="Lawrence Berkeley National Laboratory"/>
            <person name="Steindorff A."/>
            <person name="Hensen N."/>
            <person name="Bonometti L."/>
            <person name="Westerberg I."/>
            <person name="Brannstrom I.O."/>
            <person name="Guillou S."/>
            <person name="Cros-Aarteil S."/>
            <person name="Calhoun S."/>
            <person name="Haridas S."/>
            <person name="Kuo A."/>
            <person name="Mondo S."/>
            <person name="Pangilinan J."/>
            <person name="Riley R."/>
            <person name="Labutti K."/>
            <person name="Andreopoulos B."/>
            <person name="Lipzen A."/>
            <person name="Chen C."/>
            <person name="Yanf M."/>
            <person name="Daum C."/>
            <person name="Ng V."/>
            <person name="Clum A."/>
            <person name="Ohm R."/>
            <person name="Martin F."/>
            <person name="Silar P."/>
            <person name="Natvig D."/>
            <person name="Lalanne C."/>
            <person name="Gautier V."/>
            <person name="Ament-Velasquez S.L."/>
            <person name="Kruys A."/>
            <person name="Hutchinson M.I."/>
            <person name="Powell A.J."/>
            <person name="Barry K."/>
            <person name="Miller A.N."/>
            <person name="Grigoriev I.V."/>
            <person name="Debuchy R."/>
            <person name="Gladieux P."/>
            <person name="Thoren M.H."/>
            <person name="Johannesson H."/>
        </authorList>
    </citation>
    <scope>NUCLEOTIDE SEQUENCE</scope>
    <source>
        <strain evidence="2">CBS 532.94</strain>
    </source>
</reference>
<sequence>MEWKYAPHSQFPESSQRLGDSYSEPRDDGRVEDNMRRKIAEYEDRILQLKAENTRLLQKSSEQENRLRAQTTEFARELEEIRSKQLIKTPSTCDSEVQGEWKALDFEVRQFVSNYLRDPLSLSTVRRLEQLEIFKWLPEMSKTLRSPFVCNIVLQSWVWHFLCFRIFDAHSVFWAGDIGKGFSVLSQQIRDHISNVDGPPTTQAPALSQLHNWRVRSTHLISQLDTHDRNTSTKQTAYTMSSCLGPVMRLIGPQDPMHENLRQDALRIVHKAAKLDRIFRLSRAYYHVFITRLKLPFVEPQSFGFQFDPETMELNSDISLSDQGKAGSVVDLAVSPGILKVGNSDGANYGSERVLAKLQVLCDLQGILERFERFRVDGETKTAKKNLRKQSRMRLRKTMMIVSTCFESTAEHAK</sequence>
<feature type="region of interest" description="Disordered" evidence="1">
    <location>
        <begin position="1"/>
        <end position="34"/>
    </location>
</feature>